<proteinExistence type="inferred from homology"/>
<dbReference type="AlphaFoldDB" id="A0ABD0YD79"/>
<dbReference type="Proteomes" id="UP001558652">
    <property type="component" value="Unassembled WGS sequence"/>
</dbReference>
<reference evidence="11 12" key="1">
    <citation type="submission" date="2024-07" db="EMBL/GenBank/DDBJ databases">
        <title>Chromosome-level genome assembly of the water stick insect Ranatra chinensis (Heteroptera: Nepidae).</title>
        <authorList>
            <person name="Liu X."/>
        </authorList>
    </citation>
    <scope>NUCLEOTIDE SEQUENCE [LARGE SCALE GENOMIC DNA]</scope>
    <source>
        <strain evidence="11">Cailab_2021Rc</strain>
        <tissue evidence="11">Muscle</tissue>
    </source>
</reference>
<dbReference type="SUPFAM" id="SSF161065">
    <property type="entry name" value="ATP synthase D chain-like"/>
    <property type="match status" value="1"/>
</dbReference>
<evidence type="ECO:0000256" key="1">
    <source>
        <dbReference type="ARBA" id="ARBA00004273"/>
    </source>
</evidence>
<organism evidence="11 12">
    <name type="scientific">Ranatra chinensis</name>
    <dbReference type="NCBI Taxonomy" id="642074"/>
    <lineage>
        <taxon>Eukaryota</taxon>
        <taxon>Metazoa</taxon>
        <taxon>Ecdysozoa</taxon>
        <taxon>Arthropoda</taxon>
        <taxon>Hexapoda</taxon>
        <taxon>Insecta</taxon>
        <taxon>Pterygota</taxon>
        <taxon>Neoptera</taxon>
        <taxon>Paraneoptera</taxon>
        <taxon>Hemiptera</taxon>
        <taxon>Heteroptera</taxon>
        <taxon>Panheteroptera</taxon>
        <taxon>Nepomorpha</taxon>
        <taxon>Nepidae</taxon>
        <taxon>Ranatrinae</taxon>
        <taxon>Ranatra</taxon>
    </lineage>
</organism>
<dbReference type="Gene3D" id="6.10.280.70">
    <property type="match status" value="1"/>
</dbReference>
<evidence type="ECO:0000256" key="7">
    <source>
        <dbReference type="ARBA" id="ARBA00023065"/>
    </source>
</evidence>
<keyword evidence="8 10" id="KW-0496">Mitochondrion</keyword>
<keyword evidence="12" id="KW-1185">Reference proteome</keyword>
<evidence type="ECO:0000256" key="8">
    <source>
        <dbReference type="ARBA" id="ARBA00023128"/>
    </source>
</evidence>
<comment type="similarity">
    <text evidence="2 10">Belongs to the ATPase d subunit family.</text>
</comment>
<dbReference type="InterPro" id="IPR036228">
    <property type="entry name" value="ATP_synth_F0_dsu_sf_mt"/>
</dbReference>
<dbReference type="PANTHER" id="PTHR12700">
    <property type="entry name" value="ATP SYNTHASE SUBUNIT D, MITOCHONDRIAL"/>
    <property type="match status" value="1"/>
</dbReference>
<dbReference type="GO" id="GO:0015986">
    <property type="term" value="P:proton motive force-driven ATP synthesis"/>
    <property type="evidence" value="ECO:0007669"/>
    <property type="project" value="UniProtKB-UniRule"/>
</dbReference>
<dbReference type="GO" id="GO:0005743">
    <property type="term" value="C:mitochondrial inner membrane"/>
    <property type="evidence" value="ECO:0007669"/>
    <property type="project" value="UniProtKB-SubCell"/>
</dbReference>
<keyword evidence="9 10" id="KW-0472">Membrane</keyword>
<evidence type="ECO:0000256" key="2">
    <source>
        <dbReference type="ARBA" id="ARBA00006842"/>
    </source>
</evidence>
<protein>
    <recommendedName>
        <fullName evidence="10">ATP synthase subunit d, mitochondrial</fullName>
    </recommendedName>
</protein>
<dbReference type="GO" id="GO:0045259">
    <property type="term" value="C:proton-transporting ATP synthase complex"/>
    <property type="evidence" value="ECO:0007669"/>
    <property type="project" value="UniProtKB-KW"/>
</dbReference>
<dbReference type="PIRSF" id="PIRSF005514">
    <property type="entry name" value="ATPase_F0_D_mt"/>
    <property type="match status" value="1"/>
</dbReference>
<keyword evidence="7 10" id="KW-0406">Ion transport</keyword>
<keyword evidence="4" id="KW-0138">CF(0)</keyword>
<evidence type="ECO:0000256" key="4">
    <source>
        <dbReference type="ARBA" id="ARBA00022547"/>
    </source>
</evidence>
<keyword evidence="3 10" id="KW-0813">Transport</keyword>
<dbReference type="InterPro" id="IPR008689">
    <property type="entry name" value="ATP_synth_F0_dsu_mt"/>
</dbReference>
<name>A0ABD0YD79_9HEMI</name>
<dbReference type="GO" id="GO:1902600">
    <property type="term" value="P:proton transmembrane transport"/>
    <property type="evidence" value="ECO:0007669"/>
    <property type="project" value="UniProtKB-KW"/>
</dbReference>
<dbReference type="Pfam" id="PF05873">
    <property type="entry name" value="Mt_ATP-synt_D"/>
    <property type="match status" value="1"/>
</dbReference>
<evidence type="ECO:0000256" key="3">
    <source>
        <dbReference type="ARBA" id="ARBA00022448"/>
    </source>
</evidence>
<sequence length="151" mass="17599">MGKFQAFRAKSDGYLRRMMANPEEPPKLNWAFYKKYVPIPNMVDTFQKQYEALKVPYPADNVSTQIDAQEKECNMAIEKFKIESKKRIAECKAEIERLSGLLPYEQMTMEDYYDAHPEDQIDALNKPTFWPHTPEEQLDYKATDAHASSGH</sequence>
<evidence type="ECO:0000256" key="9">
    <source>
        <dbReference type="ARBA" id="ARBA00023136"/>
    </source>
</evidence>
<comment type="caution">
    <text evidence="11">The sequence shown here is derived from an EMBL/GenBank/DDBJ whole genome shotgun (WGS) entry which is preliminary data.</text>
</comment>
<evidence type="ECO:0000313" key="11">
    <source>
        <dbReference type="EMBL" id="KAL1129270.1"/>
    </source>
</evidence>
<evidence type="ECO:0000256" key="5">
    <source>
        <dbReference type="ARBA" id="ARBA00022781"/>
    </source>
</evidence>
<evidence type="ECO:0000256" key="10">
    <source>
        <dbReference type="PIRNR" id="PIRNR005514"/>
    </source>
</evidence>
<accession>A0ABD0YD79</accession>
<keyword evidence="6 10" id="KW-0999">Mitochondrion inner membrane</keyword>
<evidence type="ECO:0000256" key="6">
    <source>
        <dbReference type="ARBA" id="ARBA00022792"/>
    </source>
</evidence>
<comment type="function">
    <text evidence="10">Mitochondrial membrane ATP synthase (F(1)F(0) ATP synthase or Complex V) produces ATP from ADP in the presence of a proton gradient across the membrane which is generated by electron transport complexes of the respiratory chain. F-type ATPases consist of two structural domains, F(1) - containing the extramembraneous catalytic core, and F(0) - containing the membrane proton channel, linked together by a central stalk and a peripheral stalk. During catalysis, ATP synthesis in the catalytic domain of F(1) is coupled via a rotary mechanism of the central stalk subunits to proton translocation.</text>
</comment>
<keyword evidence="5 10" id="KW-0375">Hydrogen ion transport</keyword>
<evidence type="ECO:0000313" key="12">
    <source>
        <dbReference type="Proteomes" id="UP001558652"/>
    </source>
</evidence>
<gene>
    <name evidence="11" type="ORF">AAG570_013799</name>
</gene>
<comment type="subcellular location">
    <subcellularLocation>
        <location evidence="1 10">Mitochondrion inner membrane</location>
    </subcellularLocation>
</comment>
<dbReference type="EMBL" id="JBFDAA010000009">
    <property type="protein sequence ID" value="KAL1129270.1"/>
    <property type="molecule type" value="Genomic_DNA"/>
</dbReference>